<protein>
    <submittedName>
        <fullName evidence="2">Uncharacterized protein</fullName>
    </submittedName>
</protein>
<sequence length="129" mass="14514">MTFLRDIFALRIYYNSLGQPFRPDRSRHSRLRDRLGGRSGGQTYHSSPCRSHKDEADSVELERSPRVPECRKACSKASSSTFMRCRCLSMTIAASCETQPPSSQTSQKDLKHCSTETLGNFSPLYLGCS</sequence>
<evidence type="ECO:0000313" key="2">
    <source>
        <dbReference type="EMBL" id="GIY26743.1"/>
    </source>
</evidence>
<keyword evidence="3" id="KW-1185">Reference proteome</keyword>
<comment type="caution">
    <text evidence="2">The sequence shown here is derived from an EMBL/GenBank/DDBJ whole genome shotgun (WGS) entry which is preliminary data.</text>
</comment>
<dbReference type="AlphaFoldDB" id="A0AAV4RXY3"/>
<dbReference type="EMBL" id="BPLR01008725">
    <property type="protein sequence ID" value="GIY26743.1"/>
    <property type="molecule type" value="Genomic_DNA"/>
</dbReference>
<evidence type="ECO:0000313" key="3">
    <source>
        <dbReference type="Proteomes" id="UP001054945"/>
    </source>
</evidence>
<evidence type="ECO:0000256" key="1">
    <source>
        <dbReference type="SAM" id="MobiDB-lite"/>
    </source>
</evidence>
<dbReference type="Proteomes" id="UP001054945">
    <property type="component" value="Unassembled WGS sequence"/>
</dbReference>
<feature type="region of interest" description="Disordered" evidence="1">
    <location>
        <begin position="23"/>
        <end position="63"/>
    </location>
</feature>
<feature type="compositionally biased region" description="Basic and acidic residues" evidence="1">
    <location>
        <begin position="23"/>
        <end position="36"/>
    </location>
</feature>
<reference evidence="2 3" key="1">
    <citation type="submission" date="2021-06" db="EMBL/GenBank/DDBJ databases">
        <title>Caerostris extrusa draft genome.</title>
        <authorList>
            <person name="Kono N."/>
            <person name="Arakawa K."/>
        </authorList>
    </citation>
    <scope>NUCLEOTIDE SEQUENCE [LARGE SCALE GENOMIC DNA]</scope>
</reference>
<name>A0AAV4RXY3_CAEEX</name>
<feature type="compositionally biased region" description="Basic and acidic residues" evidence="1">
    <location>
        <begin position="51"/>
        <end position="63"/>
    </location>
</feature>
<accession>A0AAV4RXY3</accession>
<organism evidence="2 3">
    <name type="scientific">Caerostris extrusa</name>
    <name type="common">Bark spider</name>
    <name type="synonym">Caerostris bankana</name>
    <dbReference type="NCBI Taxonomy" id="172846"/>
    <lineage>
        <taxon>Eukaryota</taxon>
        <taxon>Metazoa</taxon>
        <taxon>Ecdysozoa</taxon>
        <taxon>Arthropoda</taxon>
        <taxon>Chelicerata</taxon>
        <taxon>Arachnida</taxon>
        <taxon>Araneae</taxon>
        <taxon>Araneomorphae</taxon>
        <taxon>Entelegynae</taxon>
        <taxon>Araneoidea</taxon>
        <taxon>Araneidae</taxon>
        <taxon>Caerostris</taxon>
    </lineage>
</organism>
<proteinExistence type="predicted"/>
<gene>
    <name evidence="2" type="ORF">CEXT_546151</name>
</gene>